<dbReference type="GO" id="GO:0005634">
    <property type="term" value="C:nucleus"/>
    <property type="evidence" value="ECO:0007669"/>
    <property type="project" value="UniProtKB-SubCell"/>
</dbReference>
<accession>A0A395H0S2</accession>
<dbReference type="OrthoDB" id="435881at2759"/>
<dbReference type="RefSeq" id="XP_025575754.1">
    <property type="nucleotide sequence ID" value="XM_025722649.1"/>
</dbReference>
<dbReference type="InterPro" id="IPR001138">
    <property type="entry name" value="Zn2Cys6_DnaBD"/>
</dbReference>
<dbReference type="SMART" id="SM00066">
    <property type="entry name" value="GAL4"/>
    <property type="match status" value="1"/>
</dbReference>
<evidence type="ECO:0000256" key="3">
    <source>
        <dbReference type="ARBA" id="ARBA00023015"/>
    </source>
</evidence>
<evidence type="ECO:0000256" key="1">
    <source>
        <dbReference type="ARBA" id="ARBA00004123"/>
    </source>
</evidence>
<protein>
    <recommendedName>
        <fullName evidence="7">Zn(2)-C6 fungal-type domain-containing protein</fullName>
    </recommendedName>
</protein>
<evidence type="ECO:0000313" key="8">
    <source>
        <dbReference type="EMBL" id="RAL01427.1"/>
    </source>
</evidence>
<dbReference type="GO" id="GO:0006351">
    <property type="term" value="P:DNA-templated transcription"/>
    <property type="evidence" value="ECO:0007669"/>
    <property type="project" value="InterPro"/>
</dbReference>
<dbReference type="PROSITE" id="PS00463">
    <property type="entry name" value="ZN2_CY6_FUNGAL_1"/>
    <property type="match status" value="1"/>
</dbReference>
<dbReference type="VEuPathDB" id="FungiDB:BO80DRAFT_464358"/>
<dbReference type="Gene3D" id="4.10.240.10">
    <property type="entry name" value="Zn(2)-C6 fungal-type DNA-binding domain"/>
    <property type="match status" value="1"/>
</dbReference>
<evidence type="ECO:0000256" key="5">
    <source>
        <dbReference type="ARBA" id="ARBA00023163"/>
    </source>
</evidence>
<dbReference type="Proteomes" id="UP000249402">
    <property type="component" value="Unassembled WGS sequence"/>
</dbReference>
<dbReference type="GO" id="GO:0008270">
    <property type="term" value="F:zinc ion binding"/>
    <property type="evidence" value="ECO:0007669"/>
    <property type="project" value="InterPro"/>
</dbReference>
<dbReference type="AlphaFoldDB" id="A0A395H0S2"/>
<dbReference type="GO" id="GO:0000981">
    <property type="term" value="F:DNA-binding transcription factor activity, RNA polymerase II-specific"/>
    <property type="evidence" value="ECO:0007669"/>
    <property type="project" value="InterPro"/>
</dbReference>
<keyword evidence="9" id="KW-1185">Reference proteome</keyword>
<proteinExistence type="predicted"/>
<reference evidence="8 9" key="1">
    <citation type="submission" date="2018-02" db="EMBL/GenBank/DDBJ databases">
        <title>The genomes of Aspergillus section Nigri reveals drivers in fungal speciation.</title>
        <authorList>
            <consortium name="DOE Joint Genome Institute"/>
            <person name="Vesth T.C."/>
            <person name="Nybo J."/>
            <person name="Theobald S."/>
            <person name="Brandl J."/>
            <person name="Frisvad J.C."/>
            <person name="Nielsen K.F."/>
            <person name="Lyhne E.K."/>
            <person name="Kogle M.E."/>
            <person name="Kuo A."/>
            <person name="Riley R."/>
            <person name="Clum A."/>
            <person name="Nolan M."/>
            <person name="Lipzen A."/>
            <person name="Salamov A."/>
            <person name="Henrissat B."/>
            <person name="Wiebenga A."/>
            <person name="De vries R.P."/>
            <person name="Grigoriev I.V."/>
            <person name="Mortensen U.H."/>
            <person name="Andersen M.R."/>
            <person name="Baker S.E."/>
        </authorList>
    </citation>
    <scope>NUCLEOTIDE SEQUENCE [LARGE SCALE GENOMIC DNA]</scope>
    <source>
        <strain evidence="8 9">CBS 121593</strain>
    </source>
</reference>
<dbReference type="EMBL" id="KZ824435">
    <property type="protein sequence ID" value="RAL01427.1"/>
    <property type="molecule type" value="Genomic_DNA"/>
</dbReference>
<dbReference type="GO" id="GO:0009893">
    <property type="term" value="P:positive regulation of metabolic process"/>
    <property type="evidence" value="ECO:0007669"/>
    <property type="project" value="UniProtKB-ARBA"/>
</dbReference>
<dbReference type="Pfam" id="PF00172">
    <property type="entry name" value="Zn_clus"/>
    <property type="match status" value="1"/>
</dbReference>
<name>A0A395H0S2_9EURO</name>
<dbReference type="GeneID" id="37227514"/>
<keyword evidence="3" id="KW-0805">Transcription regulation</keyword>
<dbReference type="CDD" id="cd12148">
    <property type="entry name" value="fungal_TF_MHR"/>
    <property type="match status" value="1"/>
</dbReference>
<evidence type="ECO:0000256" key="4">
    <source>
        <dbReference type="ARBA" id="ARBA00023125"/>
    </source>
</evidence>
<evidence type="ECO:0000256" key="6">
    <source>
        <dbReference type="ARBA" id="ARBA00023242"/>
    </source>
</evidence>
<keyword evidence="4" id="KW-0238">DNA-binding</keyword>
<dbReference type="GO" id="GO:0003677">
    <property type="term" value="F:DNA binding"/>
    <property type="evidence" value="ECO:0007669"/>
    <property type="project" value="UniProtKB-KW"/>
</dbReference>
<evidence type="ECO:0000259" key="7">
    <source>
        <dbReference type="PROSITE" id="PS50048"/>
    </source>
</evidence>
<dbReference type="PANTHER" id="PTHR31001">
    <property type="entry name" value="UNCHARACTERIZED TRANSCRIPTIONAL REGULATORY PROTEIN"/>
    <property type="match status" value="1"/>
</dbReference>
<dbReference type="InterPro" id="IPR007219">
    <property type="entry name" value="XnlR_reg_dom"/>
</dbReference>
<dbReference type="CDD" id="cd00067">
    <property type="entry name" value="GAL4"/>
    <property type="match status" value="1"/>
</dbReference>
<sequence length="607" mass="67928">MPRRVIASGRSCLECSRRKIKCDRSRPCGYCVKVKITCAYPSGRRRLRSPDVGASDVIGRIERIEETLRVLGEGVAQIRDLLQGVSLPLSTRPEIPTPGQDFNEDEFPGYDRPSPDYGLQGSAPEACTATCGNVDSFKELRPSPTTISFLWQWYLDSVDPVFKIFHTPSVQKDVMHMTRHGTSPDLATECLLFAIYYAAVISMPSNTCRDELGEDKPTLLHRYRTGLETTLTNLNLTTTSNLTVLQAATIFLTTTRSDPHGAPVPTLLPILITTAQRLNLHHDGTTLSLSPFDTELRRLLWWHLVTLDLRTAKDHNTHPYIRLQSFTTHLPTNIPDTALHPAMTTPPTPLPPGTRSPVLFTILYFKITRLSHRILYPTTTSPTTTSQKQREISTFRDELENTYLVHMDPSIPLDFVIAASMRLSLVILSLSLYKPIPEPVRRLTRVGRYTDVCVDVLRKAIKLREYQPGKRWGWLLQRDVEWEALALVLVGGCVSGFGGEDGEGDEMWGVVEKVAGYWRGELGGRENPRWVRIEELMDRAGRVREGASTGDKDEDGVRVGLSSESGLVSDKVTGEDCERDGEDLPGNGTACEWSTAAFEHYFHVLQA</sequence>
<dbReference type="InterPro" id="IPR050613">
    <property type="entry name" value="Sec_Metabolite_Reg"/>
</dbReference>
<comment type="subcellular location">
    <subcellularLocation>
        <location evidence="1">Nucleus</location>
    </subcellularLocation>
</comment>
<evidence type="ECO:0000256" key="2">
    <source>
        <dbReference type="ARBA" id="ARBA00022723"/>
    </source>
</evidence>
<gene>
    <name evidence="8" type="ORF">BO80DRAFT_464358</name>
</gene>
<dbReference type="InterPro" id="IPR036864">
    <property type="entry name" value="Zn2-C6_fun-type_DNA-bd_sf"/>
</dbReference>
<keyword evidence="2" id="KW-0479">Metal-binding</keyword>
<evidence type="ECO:0000313" key="9">
    <source>
        <dbReference type="Proteomes" id="UP000249402"/>
    </source>
</evidence>
<keyword evidence="6" id="KW-0539">Nucleus</keyword>
<organism evidence="8 9">
    <name type="scientific">Aspergillus ibericus CBS 121593</name>
    <dbReference type="NCBI Taxonomy" id="1448316"/>
    <lineage>
        <taxon>Eukaryota</taxon>
        <taxon>Fungi</taxon>
        <taxon>Dikarya</taxon>
        <taxon>Ascomycota</taxon>
        <taxon>Pezizomycotina</taxon>
        <taxon>Eurotiomycetes</taxon>
        <taxon>Eurotiomycetidae</taxon>
        <taxon>Eurotiales</taxon>
        <taxon>Aspergillaceae</taxon>
        <taxon>Aspergillus</taxon>
        <taxon>Aspergillus subgen. Circumdati</taxon>
    </lineage>
</organism>
<dbReference type="PROSITE" id="PS50048">
    <property type="entry name" value="ZN2_CY6_FUNGAL_2"/>
    <property type="match status" value="1"/>
</dbReference>
<dbReference type="PANTHER" id="PTHR31001:SF91">
    <property type="entry name" value="ZN(II)2CYS6 TRANSCRIPTION FACTOR (EUROFUNG)"/>
    <property type="match status" value="1"/>
</dbReference>
<dbReference type="SUPFAM" id="SSF57701">
    <property type="entry name" value="Zn2/Cys6 DNA-binding domain"/>
    <property type="match status" value="1"/>
</dbReference>
<dbReference type="Pfam" id="PF04082">
    <property type="entry name" value="Fungal_trans"/>
    <property type="match status" value="1"/>
</dbReference>
<feature type="domain" description="Zn(2)-C6 fungal-type" evidence="7">
    <location>
        <begin position="11"/>
        <end position="40"/>
    </location>
</feature>
<keyword evidence="5" id="KW-0804">Transcription</keyword>
<dbReference type="STRING" id="1448316.A0A395H0S2"/>